<dbReference type="EMBL" id="AP014965">
    <property type="protein sequence ID" value="BAT09179.1"/>
    <property type="molecule type" value="Genomic_DNA"/>
</dbReference>
<evidence type="ECO:0000313" key="1">
    <source>
        <dbReference type="EMBL" id="BAT09179.1"/>
    </source>
</evidence>
<dbReference type="Proteomes" id="UP000059680">
    <property type="component" value="Chromosome 9"/>
</dbReference>
<protein>
    <submittedName>
        <fullName evidence="1">Os09g0538901 protein</fullName>
    </submittedName>
</protein>
<evidence type="ECO:0000313" key="2">
    <source>
        <dbReference type="Proteomes" id="UP000059680"/>
    </source>
</evidence>
<dbReference type="PaxDb" id="39947-A0A0P0XPQ7"/>
<dbReference type="AlphaFoldDB" id="A0A0P0XPQ7"/>
<reference evidence="2" key="1">
    <citation type="journal article" date="2005" name="Nature">
        <title>The map-based sequence of the rice genome.</title>
        <authorList>
            <consortium name="International rice genome sequencing project (IRGSP)"/>
            <person name="Matsumoto T."/>
            <person name="Wu J."/>
            <person name="Kanamori H."/>
            <person name="Katayose Y."/>
            <person name="Fujisawa M."/>
            <person name="Namiki N."/>
            <person name="Mizuno H."/>
            <person name="Yamamoto K."/>
            <person name="Antonio B.A."/>
            <person name="Baba T."/>
            <person name="Sakata K."/>
            <person name="Nagamura Y."/>
            <person name="Aoki H."/>
            <person name="Arikawa K."/>
            <person name="Arita K."/>
            <person name="Bito T."/>
            <person name="Chiden Y."/>
            <person name="Fujitsuka N."/>
            <person name="Fukunaka R."/>
            <person name="Hamada M."/>
            <person name="Harada C."/>
            <person name="Hayashi A."/>
            <person name="Hijishita S."/>
            <person name="Honda M."/>
            <person name="Hosokawa S."/>
            <person name="Ichikawa Y."/>
            <person name="Idonuma A."/>
            <person name="Iijima M."/>
            <person name="Ikeda M."/>
            <person name="Ikeno M."/>
            <person name="Ito K."/>
            <person name="Ito S."/>
            <person name="Ito T."/>
            <person name="Ito Y."/>
            <person name="Ito Y."/>
            <person name="Iwabuchi A."/>
            <person name="Kamiya K."/>
            <person name="Karasawa W."/>
            <person name="Kurita K."/>
            <person name="Katagiri S."/>
            <person name="Kikuta A."/>
            <person name="Kobayashi H."/>
            <person name="Kobayashi N."/>
            <person name="Machita K."/>
            <person name="Maehara T."/>
            <person name="Masukawa M."/>
            <person name="Mizubayashi T."/>
            <person name="Mukai Y."/>
            <person name="Nagasaki H."/>
            <person name="Nagata Y."/>
            <person name="Naito S."/>
            <person name="Nakashima M."/>
            <person name="Nakama Y."/>
            <person name="Nakamichi Y."/>
            <person name="Nakamura M."/>
            <person name="Meguro A."/>
            <person name="Negishi M."/>
            <person name="Ohta I."/>
            <person name="Ohta T."/>
            <person name="Okamoto M."/>
            <person name="Ono N."/>
            <person name="Saji S."/>
            <person name="Sakaguchi M."/>
            <person name="Sakai K."/>
            <person name="Shibata M."/>
            <person name="Shimokawa T."/>
            <person name="Song J."/>
            <person name="Takazaki Y."/>
            <person name="Terasawa K."/>
            <person name="Tsugane M."/>
            <person name="Tsuji K."/>
            <person name="Ueda S."/>
            <person name="Waki K."/>
            <person name="Yamagata H."/>
            <person name="Yamamoto M."/>
            <person name="Yamamoto S."/>
            <person name="Yamane H."/>
            <person name="Yoshiki S."/>
            <person name="Yoshihara R."/>
            <person name="Yukawa K."/>
            <person name="Zhong H."/>
            <person name="Yano M."/>
            <person name="Yuan Q."/>
            <person name="Ouyang S."/>
            <person name="Liu J."/>
            <person name="Jones K.M."/>
            <person name="Gansberger K."/>
            <person name="Moffat K."/>
            <person name="Hill J."/>
            <person name="Bera J."/>
            <person name="Fadrosh D."/>
            <person name="Jin S."/>
            <person name="Johri S."/>
            <person name="Kim M."/>
            <person name="Overton L."/>
            <person name="Reardon M."/>
            <person name="Tsitrin T."/>
            <person name="Vuong H."/>
            <person name="Weaver B."/>
            <person name="Ciecko A."/>
            <person name="Tallon L."/>
            <person name="Jackson J."/>
            <person name="Pai G."/>
            <person name="Aken S.V."/>
            <person name="Utterback T."/>
            <person name="Reidmuller S."/>
            <person name="Feldblyum T."/>
            <person name="Hsiao J."/>
            <person name="Zismann V."/>
            <person name="Iobst S."/>
            <person name="de Vazeille A.R."/>
            <person name="Buell C.R."/>
            <person name="Ying K."/>
            <person name="Li Y."/>
            <person name="Lu T."/>
            <person name="Huang Y."/>
            <person name="Zhao Q."/>
            <person name="Feng Q."/>
            <person name="Zhang L."/>
            <person name="Zhu J."/>
            <person name="Weng Q."/>
            <person name="Mu J."/>
            <person name="Lu Y."/>
            <person name="Fan D."/>
            <person name="Liu Y."/>
            <person name="Guan J."/>
            <person name="Zhang Y."/>
            <person name="Yu S."/>
            <person name="Liu X."/>
            <person name="Zhang Y."/>
            <person name="Hong G."/>
            <person name="Han B."/>
            <person name="Choisne N."/>
            <person name="Demange N."/>
            <person name="Orjeda G."/>
            <person name="Samain S."/>
            <person name="Cattolico L."/>
            <person name="Pelletier E."/>
            <person name="Couloux A."/>
            <person name="Segurens B."/>
            <person name="Wincker P."/>
            <person name="D'Hont A."/>
            <person name="Scarpelli C."/>
            <person name="Weissenbach J."/>
            <person name="Salanoubat M."/>
            <person name="Quetier F."/>
            <person name="Yu Y."/>
            <person name="Kim H.R."/>
            <person name="Rambo T."/>
            <person name="Currie J."/>
            <person name="Collura K."/>
            <person name="Luo M."/>
            <person name="Yang T."/>
            <person name="Ammiraju J.S.S."/>
            <person name="Engler F."/>
            <person name="Soderlund C."/>
            <person name="Wing R.A."/>
            <person name="Palmer L.E."/>
            <person name="de la Bastide M."/>
            <person name="Spiegel L."/>
            <person name="Nascimento L."/>
            <person name="Zutavern T."/>
            <person name="O'Shaughnessy A."/>
            <person name="Dike S."/>
            <person name="Dedhia N."/>
            <person name="Preston R."/>
            <person name="Balija V."/>
            <person name="McCombie W.R."/>
            <person name="Chow T."/>
            <person name="Chen H."/>
            <person name="Chung M."/>
            <person name="Chen C."/>
            <person name="Shaw J."/>
            <person name="Wu H."/>
            <person name="Hsiao K."/>
            <person name="Chao Y."/>
            <person name="Chu M."/>
            <person name="Cheng C."/>
            <person name="Hour A."/>
            <person name="Lee P."/>
            <person name="Lin S."/>
            <person name="Lin Y."/>
            <person name="Liou J."/>
            <person name="Liu S."/>
            <person name="Hsing Y."/>
            <person name="Raghuvanshi S."/>
            <person name="Mohanty A."/>
            <person name="Bharti A.K."/>
            <person name="Gaur A."/>
            <person name="Gupta V."/>
            <person name="Kumar D."/>
            <person name="Ravi V."/>
            <person name="Vij S."/>
            <person name="Kapur A."/>
            <person name="Khurana P."/>
            <person name="Khurana P."/>
            <person name="Khurana J.P."/>
            <person name="Tyagi A.K."/>
            <person name="Gaikwad K."/>
            <person name="Singh A."/>
            <person name="Dalal V."/>
            <person name="Srivastava S."/>
            <person name="Dixit A."/>
            <person name="Pal A.K."/>
            <person name="Ghazi I.A."/>
            <person name="Yadav M."/>
            <person name="Pandit A."/>
            <person name="Bhargava A."/>
            <person name="Sureshbabu K."/>
            <person name="Batra K."/>
            <person name="Sharma T.R."/>
            <person name="Mohapatra T."/>
            <person name="Singh N.K."/>
            <person name="Messing J."/>
            <person name="Nelson A.B."/>
            <person name="Fuks G."/>
            <person name="Kavchok S."/>
            <person name="Keizer G."/>
            <person name="Linton E."/>
            <person name="Llaca V."/>
            <person name="Song R."/>
            <person name="Tanyolac B."/>
            <person name="Young S."/>
            <person name="Ho-Il K."/>
            <person name="Hahn J.H."/>
            <person name="Sangsakoo G."/>
            <person name="Vanavichit A."/>
            <person name="de Mattos Luiz.A.T."/>
            <person name="Zimmer P.D."/>
            <person name="Malone G."/>
            <person name="Dellagostin O."/>
            <person name="de Oliveira A.C."/>
            <person name="Bevan M."/>
            <person name="Bancroft I."/>
            <person name="Minx P."/>
            <person name="Cordum H."/>
            <person name="Wilson R."/>
            <person name="Cheng Z."/>
            <person name="Jin W."/>
            <person name="Jiang J."/>
            <person name="Leong S.A."/>
            <person name="Iwama H."/>
            <person name="Gojobori T."/>
            <person name="Itoh T."/>
            <person name="Niimura Y."/>
            <person name="Fujii Y."/>
            <person name="Habara T."/>
            <person name="Sakai H."/>
            <person name="Sato Y."/>
            <person name="Wilson G."/>
            <person name="Kumar K."/>
            <person name="McCouch S."/>
            <person name="Juretic N."/>
            <person name="Hoen D."/>
            <person name="Wright S."/>
            <person name="Bruskiewich R."/>
            <person name="Bureau T."/>
            <person name="Miyao A."/>
            <person name="Hirochika H."/>
            <person name="Nishikawa T."/>
            <person name="Kadowaki K."/>
            <person name="Sugiura M."/>
            <person name="Burr B."/>
            <person name="Sasaki T."/>
        </authorList>
    </citation>
    <scope>NUCLEOTIDE SEQUENCE [LARGE SCALE GENOMIC DNA]</scope>
    <source>
        <strain evidence="2">cv. Nipponbare</strain>
    </source>
</reference>
<proteinExistence type="predicted"/>
<reference evidence="1 2" key="3">
    <citation type="journal article" date="2013" name="Rice">
        <title>Improvement of the Oryza sativa Nipponbare reference genome using next generation sequence and optical map data.</title>
        <authorList>
            <person name="Kawahara Y."/>
            <person name="de la Bastide M."/>
            <person name="Hamilton J.P."/>
            <person name="Kanamori H."/>
            <person name="McCombie W.R."/>
            <person name="Ouyang S."/>
            <person name="Schwartz D.C."/>
            <person name="Tanaka T."/>
            <person name="Wu J."/>
            <person name="Zhou S."/>
            <person name="Childs K.L."/>
            <person name="Davidson R.M."/>
            <person name="Lin H."/>
            <person name="Quesada-Ocampo L."/>
            <person name="Vaillancourt B."/>
            <person name="Sakai H."/>
            <person name="Lee S.S."/>
            <person name="Kim J."/>
            <person name="Numa H."/>
            <person name="Itoh T."/>
            <person name="Buell C.R."/>
            <person name="Matsumoto T."/>
        </authorList>
    </citation>
    <scope>NUCLEOTIDE SEQUENCE [LARGE SCALE GENOMIC DNA]</scope>
    <source>
        <strain evidence="2">cv. Nipponbare</strain>
    </source>
</reference>
<organism evidence="1 2">
    <name type="scientific">Oryza sativa subsp. japonica</name>
    <name type="common">Rice</name>
    <dbReference type="NCBI Taxonomy" id="39947"/>
    <lineage>
        <taxon>Eukaryota</taxon>
        <taxon>Viridiplantae</taxon>
        <taxon>Streptophyta</taxon>
        <taxon>Embryophyta</taxon>
        <taxon>Tracheophyta</taxon>
        <taxon>Spermatophyta</taxon>
        <taxon>Magnoliopsida</taxon>
        <taxon>Liliopsida</taxon>
        <taxon>Poales</taxon>
        <taxon>Poaceae</taxon>
        <taxon>BOP clade</taxon>
        <taxon>Oryzoideae</taxon>
        <taxon>Oryzeae</taxon>
        <taxon>Oryzinae</taxon>
        <taxon>Oryza</taxon>
        <taxon>Oryza sativa</taxon>
    </lineage>
</organism>
<accession>A0A0P0XPQ7</accession>
<gene>
    <name evidence="1" type="ordered locus">Os09g0538901</name>
    <name evidence="1" type="ORF">OSNPB_090538901</name>
</gene>
<name>A0A0P0XPQ7_ORYSJ</name>
<keyword evidence="2" id="KW-1185">Reference proteome</keyword>
<dbReference type="Gramene" id="Os09t0538901-00">
    <property type="protein sequence ID" value="Os09t0538901-00"/>
    <property type="gene ID" value="Os09g0538901"/>
</dbReference>
<dbReference type="InParanoid" id="A0A0P0XPQ7"/>
<sequence length="145" mass="17084">MLSFKILSFMNNNIKQSSTSWSTIRSFLHHISIIDAFFLHILFLERLICHLQSKLTTGLLILYIIRIHRLKQVNSHDFSLICGKFFQQNVVHAHFLMLANLFPIKDINFQCLSFRVCHNKFEILIPLWIEIATLHCCFLGRKLVI</sequence>
<reference evidence="1 2" key="2">
    <citation type="journal article" date="2013" name="Plant Cell Physiol.">
        <title>Rice Annotation Project Database (RAP-DB): an integrative and interactive database for rice genomics.</title>
        <authorList>
            <person name="Sakai H."/>
            <person name="Lee S.S."/>
            <person name="Tanaka T."/>
            <person name="Numa H."/>
            <person name="Kim J."/>
            <person name="Kawahara Y."/>
            <person name="Wakimoto H."/>
            <person name="Yang C.C."/>
            <person name="Iwamoto M."/>
            <person name="Abe T."/>
            <person name="Yamada Y."/>
            <person name="Muto A."/>
            <person name="Inokuchi H."/>
            <person name="Ikemura T."/>
            <person name="Matsumoto T."/>
            <person name="Sasaki T."/>
            <person name="Itoh T."/>
        </authorList>
    </citation>
    <scope>NUCLEOTIDE SEQUENCE [LARGE SCALE GENOMIC DNA]</scope>
    <source>
        <strain evidence="2">cv. Nipponbare</strain>
    </source>
</reference>